<feature type="DNA-binding region" description="OmpR/PhoB-type" evidence="6">
    <location>
        <begin position="1"/>
        <end position="97"/>
    </location>
</feature>
<dbReference type="GO" id="GO:0006355">
    <property type="term" value="P:regulation of DNA-templated transcription"/>
    <property type="evidence" value="ECO:0007669"/>
    <property type="project" value="InterPro"/>
</dbReference>
<dbReference type="Pfam" id="PF00486">
    <property type="entry name" value="Trans_reg_C"/>
    <property type="match status" value="1"/>
</dbReference>
<evidence type="ECO:0000259" key="8">
    <source>
        <dbReference type="PROSITE" id="PS51755"/>
    </source>
</evidence>
<keyword evidence="4 6" id="KW-0238">DNA-binding</keyword>
<evidence type="ECO:0000256" key="7">
    <source>
        <dbReference type="SAM" id="MobiDB-lite"/>
    </source>
</evidence>
<dbReference type="GO" id="GO:0000160">
    <property type="term" value="P:phosphorelay signal transduction system"/>
    <property type="evidence" value="ECO:0007669"/>
    <property type="project" value="UniProtKB-KW"/>
</dbReference>
<evidence type="ECO:0000256" key="6">
    <source>
        <dbReference type="PROSITE-ProRule" id="PRU01091"/>
    </source>
</evidence>
<dbReference type="SMART" id="SM01043">
    <property type="entry name" value="BTAD"/>
    <property type="match status" value="1"/>
</dbReference>
<dbReference type="Pfam" id="PF03704">
    <property type="entry name" value="BTAD"/>
    <property type="match status" value="1"/>
</dbReference>
<dbReference type="InterPro" id="IPR005158">
    <property type="entry name" value="BTAD"/>
</dbReference>
<dbReference type="InterPro" id="IPR051677">
    <property type="entry name" value="AfsR-DnrI-RedD_regulator"/>
</dbReference>
<dbReference type="RefSeq" id="WP_206968823.1">
    <property type="nucleotide sequence ID" value="NZ_BAAAJJ010000003.1"/>
</dbReference>
<dbReference type="SUPFAM" id="SSF48452">
    <property type="entry name" value="TPR-like"/>
    <property type="match status" value="1"/>
</dbReference>
<evidence type="ECO:0000256" key="5">
    <source>
        <dbReference type="ARBA" id="ARBA00023163"/>
    </source>
</evidence>
<evidence type="ECO:0000256" key="4">
    <source>
        <dbReference type="ARBA" id="ARBA00023125"/>
    </source>
</evidence>
<dbReference type="InterPro" id="IPR016032">
    <property type="entry name" value="Sig_transdc_resp-reg_C-effctor"/>
</dbReference>
<dbReference type="Gene3D" id="1.10.10.10">
    <property type="entry name" value="Winged helix-like DNA-binding domain superfamily/Winged helix DNA-binding domain"/>
    <property type="match status" value="1"/>
</dbReference>
<evidence type="ECO:0000256" key="2">
    <source>
        <dbReference type="ARBA" id="ARBA00023012"/>
    </source>
</evidence>
<dbReference type="PANTHER" id="PTHR35807:SF1">
    <property type="entry name" value="TRANSCRIPTIONAL REGULATOR REDD"/>
    <property type="match status" value="1"/>
</dbReference>
<keyword evidence="5" id="KW-0804">Transcription</keyword>
<reference evidence="9" key="1">
    <citation type="submission" date="2021-03" db="EMBL/GenBank/DDBJ databases">
        <title>Streptomyces poriferae sp. nov., a novel marine sponge-derived Actinobacteria species with anti-MRSA activity.</title>
        <authorList>
            <person name="Sandoval-Powers M."/>
            <person name="Kralova S."/>
            <person name="Nguyen G.-S."/>
            <person name="Fawwal D."/>
            <person name="Degnes K."/>
            <person name="Klinkenberg G."/>
            <person name="Sletta H."/>
            <person name="Wentzel A."/>
            <person name="Liles M.R."/>
        </authorList>
    </citation>
    <scope>NUCLEOTIDE SEQUENCE</scope>
    <source>
        <strain evidence="9">DSM 41794</strain>
    </source>
</reference>
<dbReference type="InterPro" id="IPR036388">
    <property type="entry name" value="WH-like_DNA-bd_sf"/>
</dbReference>
<dbReference type="AlphaFoldDB" id="A0A939FF09"/>
<dbReference type="PANTHER" id="PTHR35807">
    <property type="entry name" value="TRANSCRIPTIONAL REGULATOR REDD-RELATED"/>
    <property type="match status" value="1"/>
</dbReference>
<gene>
    <name evidence="9" type="ORF">J0695_35115</name>
</gene>
<proteinExistence type="inferred from homology"/>
<dbReference type="CDD" id="cd15831">
    <property type="entry name" value="BTAD"/>
    <property type="match status" value="1"/>
</dbReference>
<dbReference type="InterPro" id="IPR011990">
    <property type="entry name" value="TPR-like_helical_dom_sf"/>
</dbReference>
<comment type="caution">
    <text evidence="9">The sequence shown here is derived from an EMBL/GenBank/DDBJ whole genome shotgun (WGS) entry which is preliminary data.</text>
</comment>
<dbReference type="SUPFAM" id="SSF46894">
    <property type="entry name" value="C-terminal effector domain of the bipartite response regulators"/>
    <property type="match status" value="1"/>
</dbReference>
<dbReference type="SUPFAM" id="SSF52540">
    <property type="entry name" value="P-loop containing nucleoside triphosphate hydrolases"/>
    <property type="match status" value="1"/>
</dbReference>
<dbReference type="Proteomes" id="UP000664167">
    <property type="component" value="Unassembled WGS sequence"/>
</dbReference>
<dbReference type="EMBL" id="JAFLRJ010000475">
    <property type="protein sequence ID" value="MBO0516956.1"/>
    <property type="molecule type" value="Genomic_DNA"/>
</dbReference>
<keyword evidence="10" id="KW-1185">Reference proteome</keyword>
<dbReference type="Gene3D" id="3.40.50.300">
    <property type="entry name" value="P-loop containing nucleotide triphosphate hydrolases"/>
    <property type="match status" value="1"/>
</dbReference>
<dbReference type="GO" id="GO:0003677">
    <property type="term" value="F:DNA binding"/>
    <property type="evidence" value="ECO:0007669"/>
    <property type="project" value="UniProtKB-UniRule"/>
</dbReference>
<evidence type="ECO:0000313" key="9">
    <source>
        <dbReference type="EMBL" id="MBO0516956.1"/>
    </source>
</evidence>
<name>A0A939FF09_9ACTN</name>
<keyword evidence="3" id="KW-0805">Transcription regulation</keyword>
<protein>
    <submittedName>
        <fullName evidence="9">Winged helix-turn-helix domain-containing protein</fullName>
    </submittedName>
</protein>
<dbReference type="SMART" id="SM00862">
    <property type="entry name" value="Trans_reg_C"/>
    <property type="match status" value="1"/>
</dbReference>
<feature type="compositionally biased region" description="Polar residues" evidence="7">
    <location>
        <begin position="630"/>
        <end position="639"/>
    </location>
</feature>
<dbReference type="PROSITE" id="PS51755">
    <property type="entry name" value="OMPR_PHOB"/>
    <property type="match status" value="1"/>
</dbReference>
<feature type="region of interest" description="Disordered" evidence="7">
    <location>
        <begin position="614"/>
        <end position="639"/>
    </location>
</feature>
<dbReference type="PRINTS" id="PR00364">
    <property type="entry name" value="DISEASERSIST"/>
</dbReference>
<dbReference type="GO" id="GO:0043531">
    <property type="term" value="F:ADP binding"/>
    <property type="evidence" value="ECO:0007669"/>
    <property type="project" value="InterPro"/>
</dbReference>
<dbReference type="InterPro" id="IPR027417">
    <property type="entry name" value="P-loop_NTPase"/>
</dbReference>
<evidence type="ECO:0000313" key="10">
    <source>
        <dbReference type="Proteomes" id="UP000664167"/>
    </source>
</evidence>
<feature type="domain" description="OmpR/PhoB-type" evidence="8">
    <location>
        <begin position="1"/>
        <end position="97"/>
    </location>
</feature>
<dbReference type="Pfam" id="PF00931">
    <property type="entry name" value="NB-ARC"/>
    <property type="match status" value="1"/>
</dbReference>
<dbReference type="InterPro" id="IPR002182">
    <property type="entry name" value="NB-ARC"/>
</dbReference>
<dbReference type="InterPro" id="IPR001867">
    <property type="entry name" value="OmpR/PhoB-type_DNA-bd"/>
</dbReference>
<keyword evidence="2" id="KW-0902">Two-component regulatory system</keyword>
<evidence type="ECO:0000256" key="1">
    <source>
        <dbReference type="ARBA" id="ARBA00005820"/>
    </source>
</evidence>
<sequence length="639" mass="68203">MRFRALGPLAGELDGRPLALGPPQQQALLAMLLLREGRPVSVRELLDGLWGERLPARAVGILRTYVSRLRTLLEPERRARRPATVLVSAGDGYALRLSAGSLDSGVYEARLREAGRLRAAGQTVAGYKELGAALGMWAGTPLAGLPGPYAQRQRERLTELWLSAQETHFHCALELGRHADAVGALRVFAGEHPLRERTQALLMLALHRTGHQGDAFAVYAAACRTLDAELGVGPGPELRALHARLLKSEPEPVRAQPVPAVTRCPVPAQLPLDVPDFIGRRASVARLGGLLRDASAGKTMAVASLTGLGGVGKTALAVHVAHSLREEFPDGQLYVDLRGGTPAPAESSDVLVHLLHSLGVADRDVPEGTEERAALYRSLLAGRRVLVLLDNVRDTAQVRPLLPGVRGCAVVITSRSRTIVVPGSRLIPVDPMSEPEALALLGAIIGPERVAAEPDAAHELVTSCGFLPLAVRIAAARLLVRPQWSLADLAARLRDEPGRLDELRVGGVGVEAAFRRSYEMLEPGAARAFRRVAAAAGVTVLGRFTVAAMLGTGAYEAREAMESLVDAGLLEENGTDSYCCHDLVRLFARRQLERSADPDERAAAMVLRSRTNKSVLPAGPRRSAPALVPTSISCPAQRA</sequence>
<accession>A0A939FF09</accession>
<comment type="similarity">
    <text evidence="1">Belongs to the AfsR/DnrI/RedD regulatory family.</text>
</comment>
<evidence type="ECO:0000256" key="3">
    <source>
        <dbReference type="ARBA" id="ARBA00023015"/>
    </source>
</evidence>
<organism evidence="9 10">
    <name type="scientific">Streptomyces beijiangensis</name>
    <dbReference type="NCBI Taxonomy" id="163361"/>
    <lineage>
        <taxon>Bacteria</taxon>
        <taxon>Bacillati</taxon>
        <taxon>Actinomycetota</taxon>
        <taxon>Actinomycetes</taxon>
        <taxon>Kitasatosporales</taxon>
        <taxon>Streptomycetaceae</taxon>
        <taxon>Streptomyces</taxon>
    </lineage>
</organism>
<dbReference type="Gene3D" id="1.25.40.10">
    <property type="entry name" value="Tetratricopeptide repeat domain"/>
    <property type="match status" value="1"/>
</dbReference>